<evidence type="ECO:0000259" key="3">
    <source>
        <dbReference type="PROSITE" id="PS50056"/>
    </source>
</evidence>
<feature type="domain" description="Tyrosine-protein phosphatase" evidence="2">
    <location>
        <begin position="76"/>
        <end position="309"/>
    </location>
</feature>
<evidence type="ECO:0000259" key="2">
    <source>
        <dbReference type="PROSITE" id="PS50055"/>
    </source>
</evidence>
<dbReference type="PANTHER" id="PTHR46163">
    <property type="entry name" value="TYROSINE-PROTEIN PHOSPHATASE-RELATED"/>
    <property type="match status" value="1"/>
</dbReference>
<dbReference type="Pfam" id="PF00102">
    <property type="entry name" value="Y_phosphatase"/>
    <property type="match status" value="1"/>
</dbReference>
<dbReference type="InterPro" id="IPR003595">
    <property type="entry name" value="Tyr_Pase_cat"/>
</dbReference>
<accession>A0AA36G773</accession>
<dbReference type="PRINTS" id="PR00700">
    <property type="entry name" value="PRTYPHPHTASE"/>
</dbReference>
<dbReference type="GO" id="GO:0004725">
    <property type="term" value="F:protein tyrosine phosphatase activity"/>
    <property type="evidence" value="ECO:0007669"/>
    <property type="project" value="InterPro"/>
</dbReference>
<evidence type="ECO:0008006" key="6">
    <source>
        <dbReference type="Google" id="ProtNLM"/>
    </source>
</evidence>
<evidence type="ECO:0000313" key="5">
    <source>
        <dbReference type="Proteomes" id="UP001177023"/>
    </source>
</evidence>
<dbReference type="Gene3D" id="3.90.190.10">
    <property type="entry name" value="Protein tyrosine phosphatase superfamily"/>
    <property type="match status" value="1"/>
</dbReference>
<dbReference type="AlphaFoldDB" id="A0AA36G773"/>
<feature type="non-terminal residue" evidence="4">
    <location>
        <position position="1"/>
    </location>
</feature>
<dbReference type="EMBL" id="CATQJA010002653">
    <property type="protein sequence ID" value="CAJ0578251.1"/>
    <property type="molecule type" value="Genomic_DNA"/>
</dbReference>
<dbReference type="PROSITE" id="PS50056">
    <property type="entry name" value="TYR_PHOSPHATASE_2"/>
    <property type="match status" value="1"/>
</dbReference>
<dbReference type="SUPFAM" id="SSF52799">
    <property type="entry name" value="(Phosphotyrosine protein) phosphatases II"/>
    <property type="match status" value="1"/>
</dbReference>
<sequence length="343" mass="38774">MGAGKKPDSQRRTNKSAKTKTSSTKNRGKHTQLDQKAVEHFIGTTICKKGLAQLITDFKRHPRICDMAKCTVFSRNQKLNRYKDVGCLDNNRVRVQGINEDEYIHANYVPTLKCPKRFICTQAPINETCADFWAMIMQEEVKVILMLCDMREQGKIKCANYFPAAKGETTTFGDFTVTCELEKEFVSPSKTPANIKHLIMKVTKEGGAQHTVNHYHWVSWPDRSVPPADLVTVELLEKVNETTKPIVIHCSAGVGRTGSVVMLQMALEMLADGQMVDMEALLVQIRESRANSVQTAVQYLFVHEVLLNMFRVRGKMDKAFFERHQVFLEKYAAAIAAELQQGT</sequence>
<proteinExistence type="predicted"/>
<reference evidence="4" key="1">
    <citation type="submission" date="2023-06" db="EMBL/GenBank/DDBJ databases">
        <authorList>
            <person name="Delattre M."/>
        </authorList>
    </citation>
    <scope>NUCLEOTIDE SEQUENCE</scope>
    <source>
        <strain evidence="4">AF72</strain>
    </source>
</reference>
<dbReference type="InterPro" id="IPR016130">
    <property type="entry name" value="Tyr_Pase_AS"/>
</dbReference>
<dbReference type="InterPro" id="IPR029021">
    <property type="entry name" value="Prot-tyrosine_phosphatase-like"/>
</dbReference>
<name>A0AA36G773_9BILA</name>
<gene>
    <name evidence="4" type="ORF">MSPICULIGERA_LOCUS16510</name>
</gene>
<feature type="region of interest" description="Disordered" evidence="1">
    <location>
        <begin position="1"/>
        <end position="34"/>
    </location>
</feature>
<dbReference type="PANTHER" id="PTHR46163:SF5">
    <property type="entry name" value="TYROSINE-PROTEIN PHOSPHATASE"/>
    <property type="match status" value="1"/>
</dbReference>
<dbReference type="InterPro" id="IPR052782">
    <property type="entry name" value="Oocyte-zygote_transition_reg"/>
</dbReference>
<comment type="caution">
    <text evidence="4">The sequence shown here is derived from an EMBL/GenBank/DDBJ whole genome shotgun (WGS) entry which is preliminary data.</text>
</comment>
<dbReference type="PROSITE" id="PS50055">
    <property type="entry name" value="TYR_PHOSPHATASE_PTP"/>
    <property type="match status" value="1"/>
</dbReference>
<dbReference type="SMART" id="SM00404">
    <property type="entry name" value="PTPc_motif"/>
    <property type="match status" value="1"/>
</dbReference>
<dbReference type="SMART" id="SM00194">
    <property type="entry name" value="PTPc"/>
    <property type="match status" value="1"/>
</dbReference>
<protein>
    <recommendedName>
        <fullName evidence="6">Protein-tyrosine phosphatase</fullName>
    </recommendedName>
</protein>
<dbReference type="InterPro" id="IPR000387">
    <property type="entry name" value="Tyr_Pase_dom"/>
</dbReference>
<keyword evidence="5" id="KW-1185">Reference proteome</keyword>
<dbReference type="CDD" id="cd00047">
    <property type="entry name" value="PTPc"/>
    <property type="match status" value="1"/>
</dbReference>
<evidence type="ECO:0000313" key="4">
    <source>
        <dbReference type="EMBL" id="CAJ0578251.1"/>
    </source>
</evidence>
<evidence type="ECO:0000256" key="1">
    <source>
        <dbReference type="SAM" id="MobiDB-lite"/>
    </source>
</evidence>
<dbReference type="InterPro" id="IPR000242">
    <property type="entry name" value="PTP_cat"/>
</dbReference>
<organism evidence="4 5">
    <name type="scientific">Mesorhabditis spiculigera</name>
    <dbReference type="NCBI Taxonomy" id="96644"/>
    <lineage>
        <taxon>Eukaryota</taxon>
        <taxon>Metazoa</taxon>
        <taxon>Ecdysozoa</taxon>
        <taxon>Nematoda</taxon>
        <taxon>Chromadorea</taxon>
        <taxon>Rhabditida</taxon>
        <taxon>Rhabditina</taxon>
        <taxon>Rhabditomorpha</taxon>
        <taxon>Rhabditoidea</taxon>
        <taxon>Rhabditidae</taxon>
        <taxon>Mesorhabditinae</taxon>
        <taxon>Mesorhabditis</taxon>
    </lineage>
</organism>
<dbReference type="PROSITE" id="PS00383">
    <property type="entry name" value="TYR_PHOSPHATASE_1"/>
    <property type="match status" value="1"/>
</dbReference>
<feature type="compositionally biased region" description="Basic and acidic residues" evidence="1">
    <location>
        <begin position="1"/>
        <end position="11"/>
    </location>
</feature>
<feature type="domain" description="Tyrosine specific protein phosphatases" evidence="3">
    <location>
        <begin position="230"/>
        <end position="300"/>
    </location>
</feature>
<dbReference type="Proteomes" id="UP001177023">
    <property type="component" value="Unassembled WGS sequence"/>
</dbReference>